<proteinExistence type="predicted"/>
<sequence>MTDSHRPAWLPLAGLASLAVLLLAIGIVVGSVWRPFASDDAGATSPKSLSVTDIGFAQDMSMHHDQAILMARTVLAAPDVDPAIRGLANQILVAQSAENGTMRGWLQLFGIPQTSETPMAWMSQGGAHAHDGATPGSPRDAPMPGLASADEMGRLSTLRGDEAETLFLRLMIRHHRAGIEMARAAYNDPRSGQATKQLALSMIGDQGNELGQMTMALRERGTEPLPE</sequence>
<dbReference type="EMBL" id="CAACYD010000007">
    <property type="protein sequence ID" value="VFA89619.1"/>
    <property type="molecule type" value="Genomic_DNA"/>
</dbReference>
<evidence type="ECO:0000313" key="3">
    <source>
        <dbReference type="EMBL" id="VFA89619.1"/>
    </source>
</evidence>
<protein>
    <submittedName>
        <fullName evidence="3">Uncharacterized protein conserved in bacteria</fullName>
    </submittedName>
</protein>
<dbReference type="RefSeq" id="WP_131734849.1">
    <property type="nucleotide sequence ID" value="NZ_CAACYD010000007.1"/>
</dbReference>
<feature type="transmembrane region" description="Helical" evidence="1">
    <location>
        <begin position="12"/>
        <end position="33"/>
    </location>
</feature>
<feature type="domain" description="DUF305" evidence="2">
    <location>
        <begin position="53"/>
        <end position="215"/>
    </location>
</feature>
<dbReference type="InterPro" id="IPR012347">
    <property type="entry name" value="Ferritin-like"/>
</dbReference>
<dbReference type="Gene3D" id="1.20.1260.10">
    <property type="match status" value="1"/>
</dbReference>
<gene>
    <name evidence="3" type="ORF">NCTC8139_03186</name>
</gene>
<evidence type="ECO:0000313" key="4">
    <source>
        <dbReference type="Proteomes" id="UP000360750"/>
    </source>
</evidence>
<evidence type="ECO:0000256" key="1">
    <source>
        <dbReference type="SAM" id="Phobius"/>
    </source>
</evidence>
<dbReference type="InterPro" id="IPR005183">
    <property type="entry name" value="DUF305_CopM-like"/>
</dbReference>
<keyword evidence="1" id="KW-1133">Transmembrane helix</keyword>
<dbReference type="PANTHER" id="PTHR36933">
    <property type="entry name" value="SLL0788 PROTEIN"/>
    <property type="match status" value="1"/>
</dbReference>
<reference evidence="3 4" key="1">
    <citation type="submission" date="2019-02" db="EMBL/GenBank/DDBJ databases">
        <authorList>
            <consortium name="Pathogen Informatics"/>
        </authorList>
    </citation>
    <scope>NUCLEOTIDE SEQUENCE [LARGE SCALE GENOMIC DNA]</scope>
    <source>
        <strain evidence="3 4">3012STDY6756503</strain>
    </source>
</reference>
<comment type="caution">
    <text evidence="3">The sequence shown here is derived from an EMBL/GenBank/DDBJ whole genome shotgun (WGS) entry which is preliminary data.</text>
</comment>
<dbReference type="PANTHER" id="PTHR36933:SF1">
    <property type="entry name" value="SLL0788 PROTEIN"/>
    <property type="match status" value="1"/>
</dbReference>
<organism evidence="3 4">
    <name type="scientific">Gordonia paraffinivorans</name>
    <dbReference type="NCBI Taxonomy" id="175628"/>
    <lineage>
        <taxon>Bacteria</taxon>
        <taxon>Bacillati</taxon>
        <taxon>Actinomycetota</taxon>
        <taxon>Actinomycetes</taxon>
        <taxon>Mycobacteriales</taxon>
        <taxon>Gordoniaceae</taxon>
        <taxon>Gordonia</taxon>
    </lineage>
</organism>
<dbReference type="GeneID" id="60751166"/>
<dbReference type="Proteomes" id="UP000360750">
    <property type="component" value="Unassembled WGS sequence"/>
</dbReference>
<accession>A0ABD7V5N5</accession>
<evidence type="ECO:0000259" key="2">
    <source>
        <dbReference type="Pfam" id="PF03713"/>
    </source>
</evidence>
<name>A0ABD7V5N5_9ACTN</name>
<keyword evidence="1" id="KW-0472">Membrane</keyword>
<dbReference type="AlphaFoldDB" id="A0ABD7V5N5"/>
<dbReference type="Pfam" id="PF03713">
    <property type="entry name" value="DUF305"/>
    <property type="match status" value="1"/>
</dbReference>
<keyword evidence="1" id="KW-0812">Transmembrane</keyword>